<keyword evidence="4" id="KW-0732">Signal</keyword>
<dbReference type="Pfam" id="PF07519">
    <property type="entry name" value="Tannase"/>
    <property type="match status" value="2"/>
</dbReference>
<dbReference type="PANTHER" id="PTHR33938">
    <property type="entry name" value="FERULOYL ESTERASE B-RELATED"/>
    <property type="match status" value="1"/>
</dbReference>
<evidence type="ECO:0000256" key="6">
    <source>
        <dbReference type="ARBA" id="ARBA00022837"/>
    </source>
</evidence>
<comment type="similarity">
    <text evidence="1">Belongs to the tannase family.</text>
</comment>
<dbReference type="EMBL" id="QGLP01000005">
    <property type="protein sequence ID" value="PXZ04077.1"/>
    <property type="molecule type" value="Genomic_DNA"/>
</dbReference>
<reference evidence="8 9" key="1">
    <citation type="submission" date="2018-05" db="EMBL/GenBank/DDBJ databases">
        <title>Reference genomes for bee gut microbiota database.</title>
        <authorList>
            <person name="Ellegaard K.M."/>
        </authorList>
    </citation>
    <scope>NUCLEOTIDE SEQUENCE [LARGE SCALE GENOMIC DNA]</scope>
    <source>
        <strain evidence="8 9">ESL0177</strain>
    </source>
</reference>
<evidence type="ECO:0000313" key="8">
    <source>
        <dbReference type="EMBL" id="PXZ04077.1"/>
    </source>
</evidence>
<dbReference type="Proteomes" id="UP000247483">
    <property type="component" value="Unassembled WGS sequence"/>
</dbReference>
<evidence type="ECO:0000256" key="2">
    <source>
        <dbReference type="ARBA" id="ARBA00022487"/>
    </source>
</evidence>
<proteinExistence type="inferred from homology"/>
<dbReference type="InterPro" id="IPR029058">
    <property type="entry name" value="AB_hydrolase_fold"/>
</dbReference>
<name>A0A2V4E6S6_9GAMM</name>
<evidence type="ECO:0000256" key="3">
    <source>
        <dbReference type="ARBA" id="ARBA00022723"/>
    </source>
</evidence>
<keyword evidence="2" id="KW-0719">Serine esterase</keyword>
<keyword evidence="6" id="KW-0106">Calcium</keyword>
<keyword evidence="5 8" id="KW-0378">Hydrolase</keyword>
<accession>A0A2V4E6S6</accession>
<keyword evidence="3" id="KW-0479">Metal-binding</keyword>
<dbReference type="GO" id="GO:0046872">
    <property type="term" value="F:metal ion binding"/>
    <property type="evidence" value="ECO:0007669"/>
    <property type="project" value="UniProtKB-KW"/>
</dbReference>
<evidence type="ECO:0000313" key="9">
    <source>
        <dbReference type="Proteomes" id="UP000247483"/>
    </source>
</evidence>
<dbReference type="SUPFAM" id="SSF53474">
    <property type="entry name" value="alpha/beta-Hydrolases"/>
    <property type="match status" value="1"/>
</dbReference>
<evidence type="ECO:0000256" key="7">
    <source>
        <dbReference type="ARBA" id="ARBA00023157"/>
    </source>
</evidence>
<dbReference type="AlphaFoldDB" id="A0A2V4E6S6"/>
<gene>
    <name evidence="8" type="ORF">DKK79_06810</name>
</gene>
<evidence type="ECO:0000256" key="4">
    <source>
        <dbReference type="ARBA" id="ARBA00022729"/>
    </source>
</evidence>
<protein>
    <submittedName>
        <fullName evidence="8">Tannase/feruloyl esterase family alpha/beta hydrolase</fullName>
    </submittedName>
</protein>
<dbReference type="GO" id="GO:0052689">
    <property type="term" value="F:carboxylic ester hydrolase activity"/>
    <property type="evidence" value="ECO:0007669"/>
    <property type="project" value="UniProtKB-KW"/>
</dbReference>
<sequence length="537" mass="60645">MLLFIELMTNINSKIVLEIIFFEGRNKEMIKYGLLVLSVLSCLGASTSAAAINTNVEDRCHALNNLHLDNARVVNTEIIVDSFSPSSKLSDTLRGATTEEIVDLPQICRVELTIQPTINVEIWLPTNWNQRLQSIGGGGYAGFIPYDKLAEAVKHGYVAASTDTGHTGNLMDGKFVLKDRKLQNDLLTDFAYRSVHEMTVKTKQIIMSYYGQAANYAYWNGCSTGGRQGLMEAQKYPDDYDGLYIAAPAIHWDKFVPAELWPQVVMQEELGRPFEEEKLEKVRKMIIELADEKDGINDGLVSDPTTLFVNQELLINAGLDDDEIRALQKIWQGPTDSNGKFLWFGIEPTAPLDVLASSKGPFPIPVDYLKYWVKKSPNFDWRRLGYRGFENYFNESVELFRPIMGTDNPDLTEFKRLGGKMIIWHGLNDRLIAPKGTIQYYNNVWKMMGGYDSVDDFLKLYLAPGVDHCNGGDGPDKVNGFESMVVWVEKKQAPTRLIAQKIEDGEITIQRPLCQYPQKTIYKGEGDTNNPENFICQ</sequence>
<comment type="caution">
    <text evidence="8">The sequence shown here is derived from an EMBL/GenBank/DDBJ whole genome shotgun (WGS) entry which is preliminary data.</text>
</comment>
<dbReference type="InterPro" id="IPR011118">
    <property type="entry name" value="Tannase/feruloyl_esterase"/>
</dbReference>
<organism evidence="8 9">
    <name type="scientific">Gilliamella apicola</name>
    <dbReference type="NCBI Taxonomy" id="1196095"/>
    <lineage>
        <taxon>Bacteria</taxon>
        <taxon>Pseudomonadati</taxon>
        <taxon>Pseudomonadota</taxon>
        <taxon>Gammaproteobacteria</taxon>
        <taxon>Orbales</taxon>
        <taxon>Orbaceae</taxon>
        <taxon>Gilliamella</taxon>
    </lineage>
</organism>
<evidence type="ECO:0000256" key="5">
    <source>
        <dbReference type="ARBA" id="ARBA00022801"/>
    </source>
</evidence>
<dbReference type="Gene3D" id="3.40.50.1820">
    <property type="entry name" value="alpha/beta hydrolase"/>
    <property type="match status" value="1"/>
</dbReference>
<keyword evidence="7" id="KW-1015">Disulfide bond</keyword>
<dbReference type="PANTHER" id="PTHR33938:SF8">
    <property type="entry name" value="CARBOXYLIC ESTER HYDROLASE"/>
    <property type="match status" value="1"/>
</dbReference>
<evidence type="ECO:0000256" key="1">
    <source>
        <dbReference type="ARBA" id="ARBA00006249"/>
    </source>
</evidence>